<sequence length="136" mass="15357">MGEAYKTILLVEDEPDTRFLILASFEFANLPLSFQVVENGQEAVNYLSGKESYADRECYPLPVMIMTNIRLPYMSGFDLLEWVKQHSKLRHLPVLVMSISDDPDDLVQAASLGACSYFVKTSSYNDLIDIVAKQVL</sequence>
<evidence type="ECO:0000259" key="2">
    <source>
        <dbReference type="PROSITE" id="PS50110"/>
    </source>
</evidence>
<dbReference type="CDD" id="cd17557">
    <property type="entry name" value="REC_Rcp-like"/>
    <property type="match status" value="1"/>
</dbReference>
<dbReference type="Proteomes" id="UP000503129">
    <property type="component" value="Chromosome"/>
</dbReference>
<dbReference type="SMART" id="SM00448">
    <property type="entry name" value="REC"/>
    <property type="match status" value="1"/>
</dbReference>
<organism evidence="3 4">
    <name type="scientific">Brasilonema sennae CENA114</name>
    <dbReference type="NCBI Taxonomy" id="415709"/>
    <lineage>
        <taxon>Bacteria</taxon>
        <taxon>Bacillati</taxon>
        <taxon>Cyanobacteriota</taxon>
        <taxon>Cyanophyceae</taxon>
        <taxon>Nostocales</taxon>
        <taxon>Scytonemataceae</taxon>
        <taxon>Brasilonema</taxon>
        <taxon>Bromeliae group (in: Brasilonema)</taxon>
    </lineage>
</organism>
<dbReference type="InterPro" id="IPR052893">
    <property type="entry name" value="TCS_response_regulator"/>
</dbReference>
<proteinExistence type="predicted"/>
<name>A0A856M9N0_9CYAN</name>
<dbReference type="KEGG" id="bsen:DP114_03265"/>
<protein>
    <submittedName>
        <fullName evidence="3">Response regulator</fullName>
    </submittedName>
</protein>
<dbReference type="InterPro" id="IPR001789">
    <property type="entry name" value="Sig_transdc_resp-reg_receiver"/>
</dbReference>
<gene>
    <name evidence="3" type="ORF">DP114_03265</name>
</gene>
<dbReference type="SUPFAM" id="SSF52172">
    <property type="entry name" value="CheY-like"/>
    <property type="match status" value="1"/>
</dbReference>
<evidence type="ECO:0000256" key="1">
    <source>
        <dbReference type="PROSITE-ProRule" id="PRU00169"/>
    </source>
</evidence>
<evidence type="ECO:0000313" key="3">
    <source>
        <dbReference type="EMBL" id="QDL07060.1"/>
    </source>
</evidence>
<keyword evidence="4" id="KW-1185">Reference proteome</keyword>
<dbReference type="PROSITE" id="PS50110">
    <property type="entry name" value="RESPONSE_REGULATORY"/>
    <property type="match status" value="1"/>
</dbReference>
<dbReference type="Pfam" id="PF00072">
    <property type="entry name" value="Response_reg"/>
    <property type="match status" value="1"/>
</dbReference>
<reference evidence="3 4" key="1">
    <citation type="submission" date="2018-06" db="EMBL/GenBank/DDBJ databases">
        <title>Comparative genomics of Brasilonema spp. strains.</title>
        <authorList>
            <person name="Alvarenga D.O."/>
            <person name="Fiore M.F."/>
            <person name="Varani A.M."/>
        </authorList>
    </citation>
    <scope>NUCLEOTIDE SEQUENCE [LARGE SCALE GENOMIC DNA]</scope>
    <source>
        <strain evidence="3 4">CENA114</strain>
    </source>
</reference>
<accession>A0A856M9N0</accession>
<comment type="caution">
    <text evidence="1">Lacks conserved residue(s) required for the propagation of feature annotation.</text>
</comment>
<dbReference type="RefSeq" id="WP_171975443.1">
    <property type="nucleotide sequence ID" value="NZ_CAWOXK010000001.1"/>
</dbReference>
<dbReference type="PANTHER" id="PTHR44520:SF1">
    <property type="entry name" value="TWO-COMPONENT SYSTEM REGULATORY PROTEIN"/>
    <property type="match status" value="1"/>
</dbReference>
<dbReference type="GO" id="GO:0000160">
    <property type="term" value="P:phosphorelay signal transduction system"/>
    <property type="evidence" value="ECO:0007669"/>
    <property type="project" value="InterPro"/>
</dbReference>
<dbReference type="InterPro" id="IPR011006">
    <property type="entry name" value="CheY-like_superfamily"/>
</dbReference>
<evidence type="ECO:0000313" key="4">
    <source>
        <dbReference type="Proteomes" id="UP000503129"/>
    </source>
</evidence>
<dbReference type="EMBL" id="CP030118">
    <property type="protein sequence ID" value="QDL07060.1"/>
    <property type="molecule type" value="Genomic_DNA"/>
</dbReference>
<dbReference type="AlphaFoldDB" id="A0A856M9N0"/>
<feature type="domain" description="Response regulatory" evidence="2">
    <location>
        <begin position="7"/>
        <end position="135"/>
    </location>
</feature>
<dbReference type="PANTHER" id="PTHR44520">
    <property type="entry name" value="RESPONSE REGULATOR RCP1-RELATED"/>
    <property type="match status" value="1"/>
</dbReference>
<dbReference type="Gene3D" id="3.40.50.2300">
    <property type="match status" value="1"/>
</dbReference>